<comment type="caution">
    <text evidence="2">The sequence shown here is derived from an EMBL/GenBank/DDBJ whole genome shotgun (WGS) entry which is preliminary data.</text>
</comment>
<gene>
    <name evidence="2" type="ORF">EBM89_02955</name>
</gene>
<dbReference type="AlphaFoldDB" id="A0A3M2JNC7"/>
<dbReference type="Proteomes" id="UP000269289">
    <property type="component" value="Unassembled WGS sequence"/>
</dbReference>
<accession>A0A3M2JNC7</accession>
<dbReference type="RefSeq" id="WP_122147969.1">
    <property type="nucleotide sequence ID" value="NZ_RFFI01000009.1"/>
</dbReference>
<evidence type="ECO:0000256" key="1">
    <source>
        <dbReference type="SAM" id="MobiDB-lite"/>
    </source>
</evidence>
<proteinExistence type="predicted"/>
<protein>
    <submittedName>
        <fullName evidence="2">Uncharacterized protein</fullName>
    </submittedName>
</protein>
<feature type="region of interest" description="Disordered" evidence="1">
    <location>
        <begin position="108"/>
        <end position="153"/>
    </location>
</feature>
<sequence>MLLRDLPEGAVVLDDGLTGSPVDRVEWLDPDGTTVTVHLVDGTVRSAPGDAALRPADGDRLTPVDGPVPWLPATWDARAADAWAAYVAGDLDAARTAVTGAEQVEFTGDYDAWTPVESAGGGGARGAHPRRAPPRGRAPRATPTVGPRPSPPS</sequence>
<evidence type="ECO:0000313" key="2">
    <source>
        <dbReference type="EMBL" id="RMI13811.1"/>
    </source>
</evidence>
<name>A0A3M2JNC7_9CELL</name>
<keyword evidence="3" id="KW-1185">Reference proteome</keyword>
<dbReference type="EMBL" id="RFFI01000009">
    <property type="protein sequence ID" value="RMI13811.1"/>
    <property type="molecule type" value="Genomic_DNA"/>
</dbReference>
<evidence type="ECO:0000313" key="3">
    <source>
        <dbReference type="Proteomes" id="UP000269289"/>
    </source>
</evidence>
<reference evidence="2 3" key="1">
    <citation type="submission" date="2018-10" db="EMBL/GenBank/DDBJ databases">
        <title>Isolation, diversity and antifungal activity of actinobacteria from wheat.</title>
        <authorList>
            <person name="Han C."/>
        </authorList>
    </citation>
    <scope>NUCLEOTIDE SEQUENCE [LARGE SCALE GENOMIC DNA]</scope>
    <source>
        <strain evidence="2 3">NEAU-YY56</strain>
    </source>
</reference>
<organism evidence="2 3">
    <name type="scientific">Cellulomonas triticagri</name>
    <dbReference type="NCBI Taxonomy" id="2483352"/>
    <lineage>
        <taxon>Bacteria</taxon>
        <taxon>Bacillati</taxon>
        <taxon>Actinomycetota</taxon>
        <taxon>Actinomycetes</taxon>
        <taxon>Micrococcales</taxon>
        <taxon>Cellulomonadaceae</taxon>
        <taxon>Cellulomonas</taxon>
    </lineage>
</organism>
<feature type="compositionally biased region" description="Basic residues" evidence="1">
    <location>
        <begin position="127"/>
        <end position="138"/>
    </location>
</feature>